<organism evidence="2 3">
    <name type="scientific">Trypanosoma cruzi Dm28c</name>
    <dbReference type="NCBI Taxonomy" id="1416333"/>
    <lineage>
        <taxon>Eukaryota</taxon>
        <taxon>Discoba</taxon>
        <taxon>Euglenozoa</taxon>
        <taxon>Kinetoplastea</taxon>
        <taxon>Metakinetoplastina</taxon>
        <taxon>Trypanosomatida</taxon>
        <taxon>Trypanosomatidae</taxon>
        <taxon>Trypanosoma</taxon>
        <taxon>Schizotrypanum</taxon>
    </lineage>
</organism>
<dbReference type="AlphaFoldDB" id="V5AS72"/>
<keyword evidence="1" id="KW-0812">Transmembrane</keyword>
<dbReference type="Proteomes" id="UP000017861">
    <property type="component" value="Unassembled WGS sequence"/>
</dbReference>
<evidence type="ECO:0000313" key="2">
    <source>
        <dbReference type="EMBL" id="ESS54938.1"/>
    </source>
</evidence>
<protein>
    <submittedName>
        <fullName evidence="2">Uncharacterized protein</fullName>
    </submittedName>
</protein>
<reference evidence="2 3" key="1">
    <citation type="journal article" date="2014" name="Genome Announc.">
        <title>Trypanosoma cruzi Clone Dm28c Draft Genome Sequence.</title>
        <authorList>
            <person name="Grisard E.C."/>
            <person name="Teixeira S.M."/>
            <person name="de Almeida L.G."/>
            <person name="Stoco P.H."/>
            <person name="Gerber A.L."/>
            <person name="Talavera-Lopez C."/>
            <person name="Lima O.C."/>
            <person name="Andersson B."/>
            <person name="de Vasconcelos A.T."/>
        </authorList>
    </citation>
    <scope>NUCLEOTIDE SEQUENCE [LARGE SCALE GENOMIC DNA]</scope>
    <source>
        <strain evidence="2 3">Dm28c</strain>
    </source>
</reference>
<accession>V5AS72</accession>
<keyword evidence="1" id="KW-0472">Membrane</keyword>
<sequence length="183" mass="21242">MMLLFPPDWWQVHSPSNSLWLWLDLVALPQYPLRDPPVVRPSFLFVTMSFHAFDVSKSVHRLILFDLRLLRELRGVFFVQAVLLPVFVSLPMLLVVLLILVVVVLPLSFSLCVSWVPCYLFLPIPPLLEVNASPLLVGAPLRASLFSLPPLSLWYCHLFYHCYSLLQKSFLLRLRHHPQEFLQ</sequence>
<evidence type="ECO:0000256" key="1">
    <source>
        <dbReference type="SAM" id="Phobius"/>
    </source>
</evidence>
<feature type="transmembrane region" description="Helical" evidence="1">
    <location>
        <begin position="143"/>
        <end position="166"/>
    </location>
</feature>
<dbReference type="VEuPathDB" id="TriTrypDB:TCDM_13630"/>
<evidence type="ECO:0000313" key="3">
    <source>
        <dbReference type="Proteomes" id="UP000017861"/>
    </source>
</evidence>
<feature type="transmembrane region" description="Helical" evidence="1">
    <location>
        <begin position="76"/>
        <end position="105"/>
    </location>
</feature>
<keyword evidence="1" id="KW-1133">Transmembrane helix</keyword>
<name>V5AS72_TRYCR</name>
<dbReference type="EMBL" id="AYLP01001157">
    <property type="protein sequence ID" value="ESS54938.1"/>
    <property type="molecule type" value="Genomic_DNA"/>
</dbReference>
<comment type="caution">
    <text evidence="2">The sequence shown here is derived from an EMBL/GenBank/DDBJ whole genome shotgun (WGS) entry which is preliminary data.</text>
</comment>
<gene>
    <name evidence="2" type="ORF">TCDM_13630</name>
</gene>
<proteinExistence type="predicted"/>